<dbReference type="EMBL" id="CAVLGL010000137">
    <property type="protein sequence ID" value="CAK1601803.1"/>
    <property type="molecule type" value="Genomic_DNA"/>
</dbReference>
<proteinExistence type="predicted"/>
<dbReference type="InterPro" id="IPR006170">
    <property type="entry name" value="PBP/GOBP"/>
</dbReference>
<comment type="caution">
    <text evidence="3">The sequence shown here is derived from an EMBL/GenBank/DDBJ whole genome shotgun (WGS) entry which is preliminary data.</text>
</comment>
<feature type="chain" id="PRO_5043337267" evidence="2">
    <location>
        <begin position="17"/>
        <end position="139"/>
    </location>
</feature>
<dbReference type="GO" id="GO:0005549">
    <property type="term" value="F:odorant binding"/>
    <property type="evidence" value="ECO:0007669"/>
    <property type="project" value="InterPro"/>
</dbReference>
<dbReference type="PANTHER" id="PTHR11857">
    <property type="entry name" value="ODORANT BINDING PROTEIN-RELATED"/>
    <property type="match status" value="1"/>
</dbReference>
<dbReference type="InterPro" id="IPR036728">
    <property type="entry name" value="PBP_GOBP_sf"/>
</dbReference>
<dbReference type="Gene3D" id="1.10.238.20">
    <property type="entry name" value="Pheromone/general odorant binding protein domain"/>
    <property type="match status" value="1"/>
</dbReference>
<evidence type="ECO:0000256" key="1">
    <source>
        <dbReference type="ARBA" id="ARBA00022729"/>
    </source>
</evidence>
<organism evidence="3 4">
    <name type="scientific">Parnassius mnemosyne</name>
    <name type="common">clouded apollo</name>
    <dbReference type="NCBI Taxonomy" id="213953"/>
    <lineage>
        <taxon>Eukaryota</taxon>
        <taxon>Metazoa</taxon>
        <taxon>Ecdysozoa</taxon>
        <taxon>Arthropoda</taxon>
        <taxon>Hexapoda</taxon>
        <taxon>Insecta</taxon>
        <taxon>Pterygota</taxon>
        <taxon>Neoptera</taxon>
        <taxon>Endopterygota</taxon>
        <taxon>Lepidoptera</taxon>
        <taxon>Glossata</taxon>
        <taxon>Ditrysia</taxon>
        <taxon>Papilionoidea</taxon>
        <taxon>Papilionidae</taxon>
        <taxon>Parnassiinae</taxon>
        <taxon>Parnassini</taxon>
        <taxon>Parnassius</taxon>
        <taxon>Driopa</taxon>
    </lineage>
</organism>
<accession>A0AAV1M3C1</accession>
<reference evidence="3 4" key="1">
    <citation type="submission" date="2023-11" db="EMBL/GenBank/DDBJ databases">
        <authorList>
            <person name="Hedman E."/>
            <person name="Englund M."/>
            <person name="Stromberg M."/>
            <person name="Nyberg Akerstrom W."/>
            <person name="Nylinder S."/>
            <person name="Jareborg N."/>
            <person name="Kallberg Y."/>
            <person name="Kronander E."/>
        </authorList>
    </citation>
    <scope>NUCLEOTIDE SEQUENCE [LARGE SCALE GENOMIC DNA]</scope>
</reference>
<dbReference type="CDD" id="cd23992">
    <property type="entry name" value="PBP_GOBP"/>
    <property type="match status" value="1"/>
</dbReference>
<evidence type="ECO:0000313" key="3">
    <source>
        <dbReference type="EMBL" id="CAK1601803.1"/>
    </source>
</evidence>
<evidence type="ECO:0000313" key="4">
    <source>
        <dbReference type="Proteomes" id="UP001314205"/>
    </source>
</evidence>
<gene>
    <name evidence="3" type="ORF">PARMNEM_LOCUS20391</name>
</gene>
<dbReference type="Pfam" id="PF01395">
    <property type="entry name" value="PBP_GOBP"/>
    <property type="match status" value="1"/>
</dbReference>
<sequence>MFYILVIFSVFVSAYAQIDSRPVVHLPPAVSEFVKQVSADCLKEIKAEPEVAKRFFGWQFDEDEISKKFRYCLCLKTNYLDEDNHLNDGFIKLFDSSDRKEDVQKVLETCNKIKKKDPLDTLFEIALCFYKNSPVLLLP</sequence>
<dbReference type="GO" id="GO:0005615">
    <property type="term" value="C:extracellular space"/>
    <property type="evidence" value="ECO:0007669"/>
    <property type="project" value="TreeGrafter"/>
</dbReference>
<dbReference type="Proteomes" id="UP001314205">
    <property type="component" value="Unassembled WGS sequence"/>
</dbReference>
<name>A0AAV1M3C1_9NEOP</name>
<dbReference type="AlphaFoldDB" id="A0AAV1M3C1"/>
<dbReference type="GO" id="GO:0007608">
    <property type="term" value="P:sensory perception of smell"/>
    <property type="evidence" value="ECO:0007669"/>
    <property type="project" value="TreeGrafter"/>
</dbReference>
<dbReference type="SMART" id="SM00708">
    <property type="entry name" value="PhBP"/>
    <property type="match status" value="1"/>
</dbReference>
<keyword evidence="4" id="KW-1185">Reference proteome</keyword>
<keyword evidence="1 2" id="KW-0732">Signal</keyword>
<evidence type="ECO:0000256" key="2">
    <source>
        <dbReference type="SAM" id="SignalP"/>
    </source>
</evidence>
<dbReference type="SUPFAM" id="SSF47565">
    <property type="entry name" value="Insect pheromone/odorant-binding proteins"/>
    <property type="match status" value="1"/>
</dbReference>
<feature type="signal peptide" evidence="2">
    <location>
        <begin position="1"/>
        <end position="16"/>
    </location>
</feature>
<protein>
    <submittedName>
        <fullName evidence="3">Uncharacterized protein</fullName>
    </submittedName>
</protein>